<evidence type="ECO:0000313" key="2">
    <source>
        <dbReference type="Proteomes" id="UP000294813"/>
    </source>
</evidence>
<proteinExistence type="predicted"/>
<name>A0A4R2RRW8_9FIRM</name>
<dbReference type="EMBL" id="SLXT01000020">
    <property type="protein sequence ID" value="TCP62631.1"/>
    <property type="molecule type" value="Genomic_DNA"/>
</dbReference>
<evidence type="ECO:0008006" key="3">
    <source>
        <dbReference type="Google" id="ProtNLM"/>
    </source>
</evidence>
<protein>
    <recommendedName>
        <fullName evidence="3">WYL domain-containing protein</fullName>
    </recommendedName>
</protein>
<organism evidence="1 2">
    <name type="scientific">Heliophilum fasciatum</name>
    <dbReference type="NCBI Taxonomy" id="35700"/>
    <lineage>
        <taxon>Bacteria</taxon>
        <taxon>Bacillati</taxon>
        <taxon>Bacillota</taxon>
        <taxon>Clostridia</taxon>
        <taxon>Eubacteriales</taxon>
        <taxon>Heliobacteriaceae</taxon>
        <taxon>Heliophilum</taxon>
    </lineage>
</organism>
<dbReference type="AlphaFoldDB" id="A0A4R2RRW8"/>
<gene>
    <name evidence="1" type="ORF">EDD73_12049</name>
</gene>
<comment type="caution">
    <text evidence="1">The sequence shown here is derived from an EMBL/GenBank/DDBJ whole genome shotgun (WGS) entry which is preliminary data.</text>
</comment>
<evidence type="ECO:0000313" key="1">
    <source>
        <dbReference type="EMBL" id="TCP62631.1"/>
    </source>
</evidence>
<dbReference type="OrthoDB" id="9772503at2"/>
<reference evidence="1 2" key="1">
    <citation type="submission" date="2019-03" db="EMBL/GenBank/DDBJ databases">
        <title>Genomic Encyclopedia of Type Strains, Phase IV (KMG-IV): sequencing the most valuable type-strain genomes for metagenomic binning, comparative biology and taxonomic classification.</title>
        <authorList>
            <person name="Goeker M."/>
        </authorList>
    </citation>
    <scope>NUCLEOTIDE SEQUENCE [LARGE SCALE GENOMIC DNA]</scope>
    <source>
        <strain evidence="1 2">DSM 11170</strain>
    </source>
</reference>
<accession>A0A4R2RRW8</accession>
<keyword evidence="2" id="KW-1185">Reference proteome</keyword>
<dbReference type="Proteomes" id="UP000294813">
    <property type="component" value="Unassembled WGS sequence"/>
</dbReference>
<sequence>MSSYGRRLLFLLNLLEKETDDEQHISVKYIMDRMKEEEIKTTKSTLMSDIEVLRDAGYSIGEILDSEDGKKGFYYSGPFDTNELRILVDAVSSARFLTKKQTESIINKLKELTSESVAEKLTSQIYIDERIKAQNSKIHYLIETINQAITESRIITFKYKKYDLNKNFIYRNNGNHYTIIPYGLV</sequence>
<dbReference type="RefSeq" id="WP_131919802.1">
    <property type="nucleotide sequence ID" value="NZ_JAOQNU010000019.1"/>
</dbReference>